<proteinExistence type="predicted"/>
<protein>
    <submittedName>
        <fullName evidence="6">2-aminoadipate transaminase</fullName>
        <ecNumber evidence="6">2.6.1.39</ecNumber>
    </submittedName>
</protein>
<evidence type="ECO:0000256" key="4">
    <source>
        <dbReference type="ARBA" id="ARBA00022898"/>
    </source>
</evidence>
<evidence type="ECO:0000256" key="2">
    <source>
        <dbReference type="ARBA" id="ARBA00022576"/>
    </source>
</evidence>
<evidence type="ECO:0000313" key="7">
    <source>
        <dbReference type="Proteomes" id="UP000239471"/>
    </source>
</evidence>
<dbReference type="InterPro" id="IPR050859">
    <property type="entry name" value="Class-I_PLP-dep_aminotransf"/>
</dbReference>
<dbReference type="Gene3D" id="3.40.640.10">
    <property type="entry name" value="Type I PLP-dependent aspartate aminotransferase-like (Major domain)"/>
    <property type="match status" value="1"/>
</dbReference>
<dbReference type="EMBL" id="PVXQ01000038">
    <property type="protein sequence ID" value="PRR80988.1"/>
    <property type="molecule type" value="Genomic_DNA"/>
</dbReference>
<evidence type="ECO:0000259" key="5">
    <source>
        <dbReference type="Pfam" id="PF00155"/>
    </source>
</evidence>
<feature type="domain" description="Aminotransferase class I/classII large" evidence="5">
    <location>
        <begin position="70"/>
        <end position="387"/>
    </location>
</feature>
<name>A0A2T0BAT4_9CLOT</name>
<dbReference type="Proteomes" id="UP000239471">
    <property type="component" value="Unassembled WGS sequence"/>
</dbReference>
<dbReference type="GO" id="GO:0047536">
    <property type="term" value="F:2-aminoadipate transaminase activity"/>
    <property type="evidence" value="ECO:0007669"/>
    <property type="project" value="UniProtKB-EC"/>
</dbReference>
<keyword evidence="4" id="KW-0663">Pyridoxal phosphate</keyword>
<keyword evidence="2 6" id="KW-0032">Aminotransferase</keyword>
<dbReference type="InterPro" id="IPR004839">
    <property type="entry name" value="Aminotransferase_I/II_large"/>
</dbReference>
<dbReference type="PANTHER" id="PTHR42790:SF6">
    <property type="entry name" value="GNTR-FAMILY TRANSCRIPTIONAL REGULATOR"/>
    <property type="match status" value="1"/>
</dbReference>
<gene>
    <name evidence="6" type="primary">lysN_2</name>
    <name evidence="6" type="ORF">CLVI_28260</name>
</gene>
<keyword evidence="3 6" id="KW-0808">Transferase</keyword>
<comment type="cofactor">
    <cofactor evidence="1">
        <name>pyridoxal 5'-phosphate</name>
        <dbReference type="ChEBI" id="CHEBI:597326"/>
    </cofactor>
</comment>
<dbReference type="AlphaFoldDB" id="A0A2T0BAT4"/>
<dbReference type="Pfam" id="PF00155">
    <property type="entry name" value="Aminotran_1_2"/>
    <property type="match status" value="1"/>
</dbReference>
<comment type="caution">
    <text evidence="6">The sequence shown here is derived from an EMBL/GenBank/DDBJ whole genome shotgun (WGS) entry which is preliminary data.</text>
</comment>
<organism evidence="6 7">
    <name type="scientific">Clostridium vincentii</name>
    <dbReference type="NCBI Taxonomy" id="52704"/>
    <lineage>
        <taxon>Bacteria</taxon>
        <taxon>Bacillati</taxon>
        <taxon>Bacillota</taxon>
        <taxon>Clostridia</taxon>
        <taxon>Eubacteriales</taxon>
        <taxon>Clostridiaceae</taxon>
        <taxon>Clostridium</taxon>
    </lineage>
</organism>
<reference evidence="6 7" key="1">
    <citation type="submission" date="2018-03" db="EMBL/GenBank/DDBJ databases">
        <title>Genome sequence of Clostridium vincentii DSM 10228.</title>
        <authorList>
            <person name="Poehlein A."/>
            <person name="Daniel R."/>
        </authorList>
    </citation>
    <scope>NUCLEOTIDE SEQUENCE [LARGE SCALE GENOMIC DNA]</scope>
    <source>
        <strain evidence="6 7">DSM 10228</strain>
    </source>
</reference>
<evidence type="ECO:0000256" key="1">
    <source>
        <dbReference type="ARBA" id="ARBA00001933"/>
    </source>
</evidence>
<accession>A0A2T0BAT4</accession>
<dbReference type="GO" id="GO:1901605">
    <property type="term" value="P:alpha-amino acid metabolic process"/>
    <property type="evidence" value="ECO:0007669"/>
    <property type="project" value="TreeGrafter"/>
</dbReference>
<keyword evidence="7" id="KW-1185">Reference proteome</keyword>
<evidence type="ECO:0000256" key="3">
    <source>
        <dbReference type="ARBA" id="ARBA00022679"/>
    </source>
</evidence>
<sequence length="402" mass="45851">MKNKHIIYSTPKSGYFIVENTIKMSDKKSDTINFYSGNTVIGDMNTPDLKHCLNWAGDLYTNNSIESGVNGVASLKEALIHYLTGFQIFAKTENILVNMGIMQALALLIEAPFPNNKKTILIEQPSYGYFLENLSTQGYNILGIERNEAGIDLKSLEKLFKEEDIKFFYIIPRHHNPLGTTLKKSQRKAIAKLATKYDVYIVEDDYFSDIDLDESYDPIFSYSDYEHIIYLKSYSKIMPWMRIGFIILPNNLIALFNKTIISTSYKSYFAASLLSQATLEIYLRSKILKKHSDIITTDLRKKYLVLNKGLKSLEKFGAEVICNHSGFYSYIRLPENINEDILVKELSNKNVIVGSGRRFFLSNSFYKKGIRLSIASVSTDEIQKGLSIIENTISNLIKEPTV</sequence>
<dbReference type="CDD" id="cd00609">
    <property type="entry name" value="AAT_like"/>
    <property type="match status" value="1"/>
</dbReference>
<dbReference type="SUPFAM" id="SSF53383">
    <property type="entry name" value="PLP-dependent transferases"/>
    <property type="match status" value="1"/>
</dbReference>
<dbReference type="InterPro" id="IPR015424">
    <property type="entry name" value="PyrdxlP-dep_Trfase"/>
</dbReference>
<dbReference type="EC" id="2.6.1.39" evidence="6"/>
<dbReference type="PANTHER" id="PTHR42790">
    <property type="entry name" value="AMINOTRANSFERASE"/>
    <property type="match status" value="1"/>
</dbReference>
<dbReference type="GO" id="GO:0030170">
    <property type="term" value="F:pyridoxal phosphate binding"/>
    <property type="evidence" value="ECO:0007669"/>
    <property type="project" value="InterPro"/>
</dbReference>
<evidence type="ECO:0000313" key="6">
    <source>
        <dbReference type="EMBL" id="PRR80988.1"/>
    </source>
</evidence>
<dbReference type="InterPro" id="IPR015421">
    <property type="entry name" value="PyrdxlP-dep_Trfase_major"/>
</dbReference>